<feature type="region of interest" description="Disordered" evidence="1">
    <location>
        <begin position="1"/>
        <end position="55"/>
    </location>
</feature>
<dbReference type="OrthoDB" id="123609at2759"/>
<name>A0A6A3MHV1_9STRA</name>
<evidence type="ECO:0000313" key="3">
    <source>
        <dbReference type="Proteomes" id="UP000435112"/>
    </source>
</evidence>
<gene>
    <name evidence="2" type="ORF">PR002_g10491</name>
</gene>
<proteinExistence type="predicted"/>
<accession>A0A6A3MHV1</accession>
<evidence type="ECO:0000313" key="2">
    <source>
        <dbReference type="EMBL" id="KAE9028134.1"/>
    </source>
</evidence>
<sequence>MSSNTDHTTTSNQFCEQPKANVGRERTDNLYGEAEEVKKAKEPKDTQEKLDTRKGFKNGKVGHLKAARPICNKDWAKGGDADIVLAFEDSKLEKVLWVLDSGSSRHLVGDARLLKDADGYNGKSVAANGAPSEALIVGAV</sequence>
<evidence type="ECO:0000256" key="1">
    <source>
        <dbReference type="SAM" id="MobiDB-lite"/>
    </source>
</evidence>
<dbReference type="Proteomes" id="UP000435112">
    <property type="component" value="Unassembled WGS sequence"/>
</dbReference>
<feature type="compositionally biased region" description="Polar residues" evidence="1">
    <location>
        <begin position="1"/>
        <end position="15"/>
    </location>
</feature>
<organism evidence="2 3">
    <name type="scientific">Phytophthora rubi</name>
    <dbReference type="NCBI Taxonomy" id="129364"/>
    <lineage>
        <taxon>Eukaryota</taxon>
        <taxon>Sar</taxon>
        <taxon>Stramenopiles</taxon>
        <taxon>Oomycota</taxon>
        <taxon>Peronosporomycetes</taxon>
        <taxon>Peronosporales</taxon>
        <taxon>Peronosporaceae</taxon>
        <taxon>Phytophthora</taxon>
    </lineage>
</organism>
<comment type="caution">
    <text evidence="2">The sequence shown here is derived from an EMBL/GenBank/DDBJ whole genome shotgun (WGS) entry which is preliminary data.</text>
</comment>
<reference evidence="2 3" key="1">
    <citation type="submission" date="2018-09" db="EMBL/GenBank/DDBJ databases">
        <title>Genomic investigation of the strawberry pathogen Phytophthora fragariae indicates pathogenicity is determined by transcriptional variation in three key races.</title>
        <authorList>
            <person name="Adams T.M."/>
            <person name="Armitage A.D."/>
            <person name="Sobczyk M.K."/>
            <person name="Bates H.J."/>
            <person name="Dunwell J.M."/>
            <person name="Nellist C.F."/>
            <person name="Harrison R.J."/>
        </authorList>
    </citation>
    <scope>NUCLEOTIDE SEQUENCE [LARGE SCALE GENOMIC DNA]</scope>
    <source>
        <strain evidence="2 3">SCRP324</strain>
    </source>
</reference>
<dbReference type="AlphaFoldDB" id="A0A6A3MHV1"/>
<dbReference type="EMBL" id="QXFU01000595">
    <property type="protein sequence ID" value="KAE9028134.1"/>
    <property type="molecule type" value="Genomic_DNA"/>
</dbReference>
<feature type="compositionally biased region" description="Basic and acidic residues" evidence="1">
    <location>
        <begin position="35"/>
        <end position="54"/>
    </location>
</feature>
<protein>
    <submittedName>
        <fullName evidence="2">Uncharacterized protein</fullName>
    </submittedName>
</protein>